<keyword evidence="4 6" id="KW-0472">Membrane</keyword>
<dbReference type="InterPro" id="IPR020846">
    <property type="entry name" value="MFS_dom"/>
</dbReference>
<feature type="compositionally biased region" description="Basic and acidic residues" evidence="5">
    <location>
        <begin position="554"/>
        <end position="566"/>
    </location>
</feature>
<evidence type="ECO:0000313" key="9">
    <source>
        <dbReference type="Proteomes" id="UP000695264"/>
    </source>
</evidence>
<comment type="subcellular location">
    <subcellularLocation>
        <location evidence="1">Cell membrane</location>
        <topology evidence="1">Multi-pass membrane protein</topology>
    </subcellularLocation>
</comment>
<dbReference type="Pfam" id="PF07690">
    <property type="entry name" value="MFS_1"/>
    <property type="match status" value="1"/>
</dbReference>
<reference evidence="8 9" key="1">
    <citation type="submission" date="2020-03" db="EMBL/GenBank/DDBJ databases">
        <title>WGS of actinomycetes isolated from Thailand.</title>
        <authorList>
            <person name="Thawai C."/>
        </authorList>
    </citation>
    <scope>NUCLEOTIDE SEQUENCE [LARGE SCALE GENOMIC DNA]</scope>
    <source>
        <strain evidence="8 9">PLAI 1-29</strain>
    </source>
</reference>
<evidence type="ECO:0000256" key="6">
    <source>
        <dbReference type="SAM" id="Phobius"/>
    </source>
</evidence>
<keyword evidence="9" id="KW-1185">Reference proteome</keyword>
<feature type="transmembrane region" description="Helical" evidence="6">
    <location>
        <begin position="468"/>
        <end position="486"/>
    </location>
</feature>
<feature type="transmembrane region" description="Helical" evidence="6">
    <location>
        <begin position="390"/>
        <end position="417"/>
    </location>
</feature>
<dbReference type="PANTHER" id="PTHR23501">
    <property type="entry name" value="MAJOR FACILITATOR SUPERFAMILY"/>
    <property type="match status" value="1"/>
</dbReference>
<proteinExistence type="predicted"/>
<feature type="region of interest" description="Disordered" evidence="5">
    <location>
        <begin position="500"/>
        <end position="566"/>
    </location>
</feature>
<feature type="domain" description="Major facilitator superfamily (MFS) profile" evidence="7">
    <location>
        <begin position="9"/>
        <end position="491"/>
    </location>
</feature>
<protein>
    <submittedName>
        <fullName evidence="8">MFS transporter</fullName>
    </submittedName>
</protein>
<evidence type="ECO:0000313" key="8">
    <source>
        <dbReference type="EMBL" id="NJP99156.1"/>
    </source>
</evidence>
<evidence type="ECO:0000256" key="2">
    <source>
        <dbReference type="ARBA" id="ARBA00022692"/>
    </source>
</evidence>
<feature type="transmembrane region" description="Helical" evidence="6">
    <location>
        <begin position="44"/>
        <end position="63"/>
    </location>
</feature>
<accession>A0ABX1BUV5</accession>
<keyword evidence="2 6" id="KW-0812">Transmembrane</keyword>
<dbReference type="InterPro" id="IPR036259">
    <property type="entry name" value="MFS_trans_sf"/>
</dbReference>
<evidence type="ECO:0000256" key="4">
    <source>
        <dbReference type="ARBA" id="ARBA00023136"/>
    </source>
</evidence>
<dbReference type="Proteomes" id="UP000695264">
    <property type="component" value="Unassembled WGS sequence"/>
</dbReference>
<feature type="transmembrane region" description="Helical" evidence="6">
    <location>
        <begin position="225"/>
        <end position="246"/>
    </location>
</feature>
<dbReference type="EMBL" id="JAATEN010000001">
    <property type="protein sequence ID" value="NJP99156.1"/>
    <property type="molecule type" value="Genomic_DNA"/>
</dbReference>
<evidence type="ECO:0000256" key="5">
    <source>
        <dbReference type="SAM" id="MobiDB-lite"/>
    </source>
</evidence>
<dbReference type="CDD" id="cd17502">
    <property type="entry name" value="MFS_Azr1_MDR_like"/>
    <property type="match status" value="1"/>
</dbReference>
<feature type="transmembrane region" description="Helical" evidence="6">
    <location>
        <begin position="133"/>
        <end position="155"/>
    </location>
</feature>
<dbReference type="InterPro" id="IPR011701">
    <property type="entry name" value="MFS"/>
</dbReference>
<dbReference type="Gene3D" id="1.20.1250.20">
    <property type="entry name" value="MFS general substrate transporter like domains"/>
    <property type="match status" value="1"/>
</dbReference>
<feature type="transmembrane region" description="Helical" evidence="6">
    <location>
        <begin position="12"/>
        <end position="32"/>
    </location>
</feature>
<evidence type="ECO:0000259" key="7">
    <source>
        <dbReference type="PROSITE" id="PS50850"/>
    </source>
</evidence>
<feature type="transmembrane region" description="Helical" evidence="6">
    <location>
        <begin position="161"/>
        <end position="181"/>
    </location>
</feature>
<feature type="transmembrane region" description="Helical" evidence="6">
    <location>
        <begin position="75"/>
        <end position="94"/>
    </location>
</feature>
<evidence type="ECO:0000256" key="3">
    <source>
        <dbReference type="ARBA" id="ARBA00022989"/>
    </source>
</evidence>
<feature type="transmembrane region" description="Helical" evidence="6">
    <location>
        <begin position="302"/>
        <end position="323"/>
    </location>
</feature>
<comment type="caution">
    <text evidence="8">The sequence shown here is derived from an EMBL/GenBank/DDBJ whole genome shotgun (WGS) entry which is preliminary data.</text>
</comment>
<feature type="transmembrane region" description="Helical" evidence="6">
    <location>
        <begin position="267"/>
        <end position="290"/>
    </location>
</feature>
<dbReference type="SUPFAM" id="SSF103473">
    <property type="entry name" value="MFS general substrate transporter"/>
    <property type="match status" value="1"/>
</dbReference>
<organism evidence="8 9">
    <name type="scientific">Streptomyces zingiberis</name>
    <dbReference type="NCBI Taxonomy" id="2053010"/>
    <lineage>
        <taxon>Bacteria</taxon>
        <taxon>Bacillati</taxon>
        <taxon>Actinomycetota</taxon>
        <taxon>Actinomycetes</taxon>
        <taxon>Kitasatosporales</taxon>
        <taxon>Streptomycetaceae</taxon>
        <taxon>Streptomyces</taxon>
    </lineage>
</organism>
<dbReference type="PRINTS" id="PR01036">
    <property type="entry name" value="TCRTETB"/>
</dbReference>
<keyword evidence="3 6" id="KW-1133">Transmembrane helix</keyword>
<name>A0ABX1BUV5_9ACTN</name>
<dbReference type="PANTHER" id="PTHR23501:SF197">
    <property type="entry name" value="COMD"/>
    <property type="match status" value="1"/>
</dbReference>
<dbReference type="PROSITE" id="PS50850">
    <property type="entry name" value="MFS"/>
    <property type="match status" value="1"/>
</dbReference>
<sequence>MTHRQIMEALSGLLLGMFVAILSSTIVSNALPRIISDLGGGQSAYTWVVTASLLTMTASTPLWGKLADLTSKKTLIQIALVVFVLASAGAGLSQNPGTLIAFRAVQGLGMGGMAALTQIVIGAMIPPRERGRYSGYLGATFAVATVGGPLVGGVITDTSWLGWRWCFYVGVPFAVAALVVLRRTLNLPVVKREVKVDWTGAFLIAAAVSLLLIWVTLAGTNYDWMSWQTAVMVGGSILLGLAFVAVEARAAEPIIPLRLFRNRTITMTSLASLFVGVAMFGATVFLSQYFQLARGESPTMSGVLTIPLIAGLFLSSTASGLLITRTGRWKRWLVSGAVLLTTGLALLGALRHDTPYWRTAAFMGLVGLGVGMMMQNLVLAAQNQVETEDLGAASSVVTFFRSLGGAVGVSVLGAVLAHRVTDHLREGLAAIGVQPGQVGDGGIPKLETLPPPVRAVVESAYGHGIGDIYLWAAPMALVALVFTLLIKEVPLKTTGGLSVVTGGPGQGPEDGAQATTPGTSAAPAGVSAATTGTGRRAEQPAAPEPPLAGTAGHRPRETTRADEPRS</sequence>
<feature type="compositionally biased region" description="Low complexity" evidence="5">
    <location>
        <begin position="511"/>
        <end position="525"/>
    </location>
</feature>
<feature type="transmembrane region" description="Helical" evidence="6">
    <location>
        <begin position="356"/>
        <end position="378"/>
    </location>
</feature>
<dbReference type="Gene3D" id="1.20.1720.10">
    <property type="entry name" value="Multidrug resistance protein D"/>
    <property type="match status" value="1"/>
</dbReference>
<feature type="transmembrane region" description="Helical" evidence="6">
    <location>
        <begin position="332"/>
        <end position="350"/>
    </location>
</feature>
<evidence type="ECO:0000256" key="1">
    <source>
        <dbReference type="ARBA" id="ARBA00004651"/>
    </source>
</evidence>
<feature type="transmembrane region" description="Helical" evidence="6">
    <location>
        <begin position="100"/>
        <end position="121"/>
    </location>
</feature>
<gene>
    <name evidence="8" type="ORF">HCK00_00905</name>
</gene>
<feature type="transmembrane region" description="Helical" evidence="6">
    <location>
        <begin position="201"/>
        <end position="219"/>
    </location>
</feature>